<feature type="signal peptide" evidence="1">
    <location>
        <begin position="1"/>
        <end position="20"/>
    </location>
</feature>
<evidence type="ECO:0000256" key="1">
    <source>
        <dbReference type="SAM" id="SignalP"/>
    </source>
</evidence>
<name>A0A927XJY9_9STRE</name>
<reference evidence="2" key="1">
    <citation type="submission" date="2019-04" db="EMBL/GenBank/DDBJ databases">
        <title>Evolution of Biomass-Degrading Anaerobic Consortia Revealed by Metagenomics.</title>
        <authorList>
            <person name="Peng X."/>
        </authorList>
    </citation>
    <scope>NUCLEOTIDE SEQUENCE</scope>
    <source>
        <strain evidence="2">SIG195</strain>
    </source>
</reference>
<comment type="caution">
    <text evidence="2">The sequence shown here is derived from an EMBL/GenBank/DDBJ whole genome shotgun (WGS) entry which is preliminary data.</text>
</comment>
<sequence>MIISLSALVLLGAFGASLVAKQPFVEATKVVTADTKDTVVGSLTTEGGTITFDTSDPSQSATIAEIKVAAAQYR</sequence>
<dbReference type="Proteomes" id="UP000700800">
    <property type="component" value="Unassembled WGS sequence"/>
</dbReference>
<dbReference type="AlphaFoldDB" id="A0A927XJY9"/>
<protein>
    <submittedName>
        <fullName evidence="2">Uncharacterized protein</fullName>
    </submittedName>
</protein>
<evidence type="ECO:0000313" key="3">
    <source>
        <dbReference type="Proteomes" id="UP000700800"/>
    </source>
</evidence>
<keyword evidence="1" id="KW-0732">Signal</keyword>
<dbReference type="EMBL" id="SVAF01000005">
    <property type="protein sequence ID" value="MBE6164218.1"/>
    <property type="molecule type" value="Genomic_DNA"/>
</dbReference>
<proteinExistence type="predicted"/>
<feature type="chain" id="PRO_5039438163" evidence="1">
    <location>
        <begin position="21"/>
        <end position="74"/>
    </location>
</feature>
<gene>
    <name evidence="2" type="ORF">E7156_02680</name>
</gene>
<evidence type="ECO:0000313" key="2">
    <source>
        <dbReference type="EMBL" id="MBE6164218.1"/>
    </source>
</evidence>
<organism evidence="2 3">
    <name type="scientific">Streptococcus gallolyticus</name>
    <dbReference type="NCBI Taxonomy" id="315405"/>
    <lineage>
        <taxon>Bacteria</taxon>
        <taxon>Bacillati</taxon>
        <taxon>Bacillota</taxon>
        <taxon>Bacilli</taxon>
        <taxon>Lactobacillales</taxon>
        <taxon>Streptococcaceae</taxon>
        <taxon>Streptococcus</taxon>
    </lineage>
</organism>
<accession>A0A927XJY9</accession>